<reference evidence="1 2" key="1">
    <citation type="journal article" date="2008" name="Nature">
        <title>The genome of the model beetle and pest Tribolium castaneum.</title>
        <authorList>
            <consortium name="Tribolium Genome Sequencing Consortium"/>
            <person name="Richards S."/>
            <person name="Gibbs R.A."/>
            <person name="Weinstock G.M."/>
            <person name="Brown S.J."/>
            <person name="Denell R."/>
            <person name="Beeman R.W."/>
            <person name="Gibbs R."/>
            <person name="Beeman R.W."/>
            <person name="Brown S.J."/>
            <person name="Bucher G."/>
            <person name="Friedrich M."/>
            <person name="Grimmelikhuijzen C.J."/>
            <person name="Klingler M."/>
            <person name="Lorenzen M."/>
            <person name="Richards S."/>
            <person name="Roth S."/>
            <person name="Schroder R."/>
            <person name="Tautz D."/>
            <person name="Zdobnov E.M."/>
            <person name="Muzny D."/>
            <person name="Gibbs R.A."/>
            <person name="Weinstock G.M."/>
            <person name="Attaway T."/>
            <person name="Bell S."/>
            <person name="Buhay C.J."/>
            <person name="Chandrabose M.N."/>
            <person name="Chavez D."/>
            <person name="Clerk-Blankenburg K.P."/>
            <person name="Cree A."/>
            <person name="Dao M."/>
            <person name="Davis C."/>
            <person name="Chacko J."/>
            <person name="Dinh H."/>
            <person name="Dugan-Rocha S."/>
            <person name="Fowler G."/>
            <person name="Garner T.T."/>
            <person name="Garnes J."/>
            <person name="Gnirke A."/>
            <person name="Hawes A."/>
            <person name="Hernandez J."/>
            <person name="Hines S."/>
            <person name="Holder M."/>
            <person name="Hume J."/>
            <person name="Jhangiani S.N."/>
            <person name="Joshi V."/>
            <person name="Khan Z.M."/>
            <person name="Jackson L."/>
            <person name="Kovar C."/>
            <person name="Kowis A."/>
            <person name="Lee S."/>
            <person name="Lewis L.R."/>
            <person name="Margolis J."/>
            <person name="Morgan M."/>
            <person name="Nazareth L.V."/>
            <person name="Nguyen N."/>
            <person name="Okwuonu G."/>
            <person name="Parker D."/>
            <person name="Richards S."/>
            <person name="Ruiz S.J."/>
            <person name="Santibanez J."/>
            <person name="Savard J."/>
            <person name="Scherer S.E."/>
            <person name="Schneider B."/>
            <person name="Sodergren E."/>
            <person name="Tautz D."/>
            <person name="Vattahil S."/>
            <person name="Villasana D."/>
            <person name="White C.S."/>
            <person name="Wright R."/>
            <person name="Park Y."/>
            <person name="Beeman R.W."/>
            <person name="Lord J."/>
            <person name="Oppert B."/>
            <person name="Lorenzen M."/>
            <person name="Brown S."/>
            <person name="Wang L."/>
            <person name="Savard J."/>
            <person name="Tautz D."/>
            <person name="Richards S."/>
            <person name="Weinstock G."/>
            <person name="Gibbs R.A."/>
            <person name="Liu Y."/>
            <person name="Worley K."/>
            <person name="Weinstock G."/>
            <person name="Elsik C.G."/>
            <person name="Reese J.T."/>
            <person name="Elhaik E."/>
            <person name="Landan G."/>
            <person name="Graur D."/>
            <person name="Arensburger P."/>
            <person name="Atkinson P."/>
            <person name="Beeman R.W."/>
            <person name="Beidler J."/>
            <person name="Brown S.J."/>
            <person name="Demuth J.P."/>
            <person name="Drury D.W."/>
            <person name="Du Y.Z."/>
            <person name="Fujiwara H."/>
            <person name="Lorenzen M."/>
            <person name="Maselli V."/>
            <person name="Osanai M."/>
            <person name="Park Y."/>
            <person name="Robertson H.M."/>
            <person name="Tu Z."/>
            <person name="Wang J.J."/>
            <person name="Wang S."/>
            <person name="Richards S."/>
            <person name="Song H."/>
            <person name="Zhang L."/>
            <person name="Sodergren E."/>
            <person name="Werner D."/>
            <person name="Stanke M."/>
            <person name="Morgenstern B."/>
            <person name="Solovyev V."/>
            <person name="Kosarev P."/>
            <person name="Brown G."/>
            <person name="Chen H.C."/>
            <person name="Ermolaeva O."/>
            <person name="Hlavina W."/>
            <person name="Kapustin Y."/>
            <person name="Kiryutin B."/>
            <person name="Kitts P."/>
            <person name="Maglott D."/>
            <person name="Pruitt K."/>
            <person name="Sapojnikov V."/>
            <person name="Souvorov A."/>
            <person name="Mackey A.J."/>
            <person name="Waterhouse R.M."/>
            <person name="Wyder S."/>
            <person name="Zdobnov E.M."/>
            <person name="Zdobnov E.M."/>
            <person name="Wyder S."/>
            <person name="Kriventseva E.V."/>
            <person name="Kadowaki T."/>
            <person name="Bork P."/>
            <person name="Aranda M."/>
            <person name="Bao R."/>
            <person name="Beermann A."/>
            <person name="Berns N."/>
            <person name="Bolognesi R."/>
            <person name="Bonneton F."/>
            <person name="Bopp D."/>
            <person name="Brown S.J."/>
            <person name="Bucher G."/>
            <person name="Butts T."/>
            <person name="Chaumot A."/>
            <person name="Denell R.E."/>
            <person name="Ferrier D.E."/>
            <person name="Friedrich M."/>
            <person name="Gordon C.M."/>
            <person name="Jindra M."/>
            <person name="Klingler M."/>
            <person name="Lan Q."/>
            <person name="Lattorff H.M."/>
            <person name="Laudet V."/>
            <person name="von Levetsow C."/>
            <person name="Liu Z."/>
            <person name="Lutz R."/>
            <person name="Lynch J.A."/>
            <person name="da Fonseca R.N."/>
            <person name="Posnien N."/>
            <person name="Reuter R."/>
            <person name="Roth S."/>
            <person name="Savard J."/>
            <person name="Schinko J.B."/>
            <person name="Schmitt C."/>
            <person name="Schoppmeier M."/>
            <person name="Schroder R."/>
            <person name="Shippy T.D."/>
            <person name="Simonnet F."/>
            <person name="Marques-Souza H."/>
            <person name="Tautz D."/>
            <person name="Tomoyasu Y."/>
            <person name="Trauner J."/>
            <person name="Van der Zee M."/>
            <person name="Vervoort M."/>
            <person name="Wittkopp N."/>
            <person name="Wimmer E.A."/>
            <person name="Yang X."/>
            <person name="Jones A.K."/>
            <person name="Sattelle D.B."/>
            <person name="Ebert P.R."/>
            <person name="Nelson D."/>
            <person name="Scott J.G."/>
            <person name="Beeman R.W."/>
            <person name="Muthukrishnan S."/>
            <person name="Kramer K.J."/>
            <person name="Arakane Y."/>
            <person name="Beeman R.W."/>
            <person name="Zhu Q."/>
            <person name="Hogenkamp D."/>
            <person name="Dixit R."/>
            <person name="Oppert B."/>
            <person name="Jiang H."/>
            <person name="Zou Z."/>
            <person name="Marshall J."/>
            <person name="Elpidina E."/>
            <person name="Vinokurov K."/>
            <person name="Oppert C."/>
            <person name="Zou Z."/>
            <person name="Evans J."/>
            <person name="Lu Z."/>
            <person name="Zhao P."/>
            <person name="Sumathipala N."/>
            <person name="Altincicek B."/>
            <person name="Vilcinskas A."/>
            <person name="Williams M."/>
            <person name="Hultmark D."/>
            <person name="Hetru C."/>
            <person name="Jiang H."/>
            <person name="Grimmelikhuijzen C.J."/>
            <person name="Hauser F."/>
            <person name="Cazzamali G."/>
            <person name="Williamson M."/>
            <person name="Park Y."/>
            <person name="Li B."/>
            <person name="Tanaka Y."/>
            <person name="Predel R."/>
            <person name="Neupert S."/>
            <person name="Schachtner J."/>
            <person name="Verleyen P."/>
            <person name="Raible F."/>
            <person name="Bork P."/>
            <person name="Friedrich M."/>
            <person name="Walden K.K."/>
            <person name="Robertson H.M."/>
            <person name="Angeli S."/>
            <person name="Foret S."/>
            <person name="Bucher G."/>
            <person name="Schuetz S."/>
            <person name="Maleszka R."/>
            <person name="Wimmer E.A."/>
            <person name="Beeman R.W."/>
            <person name="Lorenzen M."/>
            <person name="Tomoyasu Y."/>
            <person name="Miller S.C."/>
            <person name="Grossmann D."/>
            <person name="Bucher G."/>
        </authorList>
    </citation>
    <scope>NUCLEOTIDE SEQUENCE [LARGE SCALE GENOMIC DNA]</scope>
    <source>
        <strain evidence="1 2">Georgia GA2</strain>
    </source>
</reference>
<dbReference type="InParanoid" id="D7ELZ0"/>
<name>D7ELZ0_TRICA</name>
<keyword evidence="2" id="KW-1185">Reference proteome</keyword>
<protein>
    <submittedName>
        <fullName evidence="1">Uncharacterized protein</fullName>
    </submittedName>
</protein>
<dbReference type="InterPro" id="IPR005312">
    <property type="entry name" value="DUF1759"/>
</dbReference>
<dbReference type="PhylomeDB" id="D7ELZ0"/>
<gene>
    <name evidence="1" type="primary">GLEAN_16139</name>
    <name evidence="1" type="ORF">TcasGA2_TC016139</name>
</gene>
<dbReference type="Pfam" id="PF03564">
    <property type="entry name" value="DUF1759"/>
    <property type="match status" value="1"/>
</dbReference>
<evidence type="ECO:0000313" key="2">
    <source>
        <dbReference type="Proteomes" id="UP000007266"/>
    </source>
</evidence>
<proteinExistence type="predicted"/>
<dbReference type="PANTHER" id="PTHR22954">
    <property type="entry name" value="RETROVIRAL PROTEASE-RELATED"/>
    <property type="match status" value="1"/>
</dbReference>
<dbReference type="HOGENOM" id="CLU_1125811_0_0_1"/>
<dbReference type="Proteomes" id="UP000007266">
    <property type="component" value="Unassembled WGS sequence"/>
</dbReference>
<organism evidence="1 2">
    <name type="scientific">Tribolium castaneum</name>
    <name type="common">Red flour beetle</name>
    <dbReference type="NCBI Taxonomy" id="7070"/>
    <lineage>
        <taxon>Eukaryota</taxon>
        <taxon>Metazoa</taxon>
        <taxon>Ecdysozoa</taxon>
        <taxon>Arthropoda</taxon>
        <taxon>Hexapoda</taxon>
        <taxon>Insecta</taxon>
        <taxon>Pterygota</taxon>
        <taxon>Neoptera</taxon>
        <taxon>Endopterygota</taxon>
        <taxon>Coleoptera</taxon>
        <taxon>Polyphaga</taxon>
        <taxon>Cucujiformia</taxon>
        <taxon>Tenebrionidae</taxon>
        <taxon>Tenebrionidae incertae sedis</taxon>
        <taxon>Tribolium</taxon>
    </lineage>
</organism>
<dbReference type="EMBL" id="KQ972283">
    <property type="protein sequence ID" value="EFA12470.1"/>
    <property type="molecule type" value="Genomic_DNA"/>
</dbReference>
<dbReference type="PANTHER" id="PTHR22954:SF3">
    <property type="entry name" value="PROTEIN CBG08539"/>
    <property type="match status" value="1"/>
</dbReference>
<dbReference type="AlphaFoldDB" id="D7ELZ0"/>
<sequence>MKTDDAIKKLGEINQSYFSQKYFESMRGMYEGAKEYFEESQKRVQRSDKGVPVDSEQEARILNEKRFQEAYFKEKKFVVAENAYFKALIKLSDEFEGSSRIKGEKRTNITLPQVKIPTFSRNYEKWAEFEDTFGKLVHENKMLSEVEKMQYLKIHISGEVARVIQHFHITSDNYEAAWEILDKKFNNRKLTVSKLVDKIFDLPQLYQESFVKIKELHDTTKTRKQYEMSIKNPMDVQELENIMEFMR</sequence>
<evidence type="ECO:0000313" key="1">
    <source>
        <dbReference type="EMBL" id="EFA12470.1"/>
    </source>
</evidence>
<dbReference type="OMA" id="DVENEMC"/>
<reference evidence="1 2" key="2">
    <citation type="journal article" date="2010" name="Nucleic Acids Res.">
        <title>BeetleBase in 2010: revisions to provide comprehensive genomic information for Tribolium castaneum.</title>
        <authorList>
            <person name="Kim H.S."/>
            <person name="Murphy T."/>
            <person name="Xia J."/>
            <person name="Caragea D."/>
            <person name="Park Y."/>
            <person name="Beeman R.W."/>
            <person name="Lorenzen M.D."/>
            <person name="Butcher S."/>
            <person name="Manak J.R."/>
            <person name="Brown S.J."/>
        </authorList>
    </citation>
    <scope>NUCLEOTIDE SEQUENCE [LARGE SCALE GENOMIC DNA]</scope>
    <source>
        <strain evidence="1 2">Georgia GA2</strain>
    </source>
</reference>
<accession>D7ELZ0</accession>